<name>F8MYS3_NEUT8</name>
<feature type="chain" id="PRO_5003375289" description="SCP domain-containing protein" evidence="1">
    <location>
        <begin position="24"/>
        <end position="205"/>
    </location>
</feature>
<evidence type="ECO:0008006" key="4">
    <source>
        <dbReference type="Google" id="ProtNLM"/>
    </source>
</evidence>
<protein>
    <recommendedName>
        <fullName evidence="4">SCP domain-containing protein</fullName>
    </recommendedName>
</protein>
<dbReference type="OrthoDB" id="4575253at2759"/>
<dbReference type="RefSeq" id="XP_009855108.1">
    <property type="nucleotide sequence ID" value="XM_009856806.1"/>
</dbReference>
<evidence type="ECO:0000313" key="2">
    <source>
        <dbReference type="EMBL" id="EGO51470.1"/>
    </source>
</evidence>
<accession>F8MYS3</accession>
<gene>
    <name evidence="2" type="ORF">NEUTE1DRAFT_104508</name>
</gene>
<evidence type="ECO:0000256" key="1">
    <source>
        <dbReference type="SAM" id="SignalP"/>
    </source>
</evidence>
<dbReference type="HOGENOM" id="CLU_1441424_0_0_1"/>
<dbReference type="Proteomes" id="UP000008065">
    <property type="component" value="Unassembled WGS sequence"/>
</dbReference>
<keyword evidence="3" id="KW-1185">Reference proteome</keyword>
<keyword evidence="1" id="KW-0732">Signal</keyword>
<sequence length="205" mass="21694">MFSSLILSGALLAIFQTIPTTLAFPTFNSNSPIPSSYDIPSSDYTIQDDLPPPSFNITTATEEEEDPATNAGGGILEAHAVNKNSREVIRVDCDIGGGSSSSSTKWGYALAKYVAAGVKHLKEVSGTPSDGPGPGNCGRAPRVGKELSSYGEIAWAAQEVQKRCYSQGQSTGTPANINNNGGYLKGAVYMRDQWSVIVRSDHDNC</sequence>
<dbReference type="AlphaFoldDB" id="F8MYS3"/>
<reference evidence="3" key="1">
    <citation type="journal article" date="2011" name="Genetics">
        <title>Massive changes in genome architecture accompany the transition to self-fertility in the filamentous fungus Neurospora tetrasperma.</title>
        <authorList>
            <person name="Ellison C.E."/>
            <person name="Stajich J.E."/>
            <person name="Jacobson D.J."/>
            <person name="Natvig D.O."/>
            <person name="Lapidus A."/>
            <person name="Foster B."/>
            <person name="Aerts A."/>
            <person name="Riley R."/>
            <person name="Lindquist E.A."/>
            <person name="Grigoriev I.V."/>
            <person name="Taylor J.W."/>
        </authorList>
    </citation>
    <scope>NUCLEOTIDE SEQUENCE [LARGE SCALE GENOMIC DNA]</scope>
    <source>
        <strain evidence="3">FGSC 2508 / P0657</strain>
    </source>
</reference>
<dbReference type="PANTHER" id="PTHR35605:SF1">
    <property type="entry name" value="ECP2 EFFECTOR PROTEIN DOMAIN-CONTAINING PROTEIN-RELATED"/>
    <property type="match status" value="1"/>
</dbReference>
<proteinExistence type="predicted"/>
<dbReference type="VEuPathDB" id="FungiDB:NEUTE1DRAFT_104508"/>
<feature type="signal peptide" evidence="1">
    <location>
        <begin position="1"/>
        <end position="23"/>
    </location>
</feature>
<dbReference type="KEGG" id="nte:NEUTE1DRAFT104508"/>
<organism evidence="2 3">
    <name type="scientific">Neurospora tetrasperma (strain FGSC 2508 / ATCC MYA-4615 / P0657)</name>
    <dbReference type="NCBI Taxonomy" id="510951"/>
    <lineage>
        <taxon>Eukaryota</taxon>
        <taxon>Fungi</taxon>
        <taxon>Dikarya</taxon>
        <taxon>Ascomycota</taxon>
        <taxon>Pezizomycotina</taxon>
        <taxon>Sordariomycetes</taxon>
        <taxon>Sordariomycetidae</taxon>
        <taxon>Sordariales</taxon>
        <taxon>Sordariaceae</taxon>
        <taxon>Neurospora</taxon>
    </lineage>
</organism>
<dbReference type="EMBL" id="GL891382">
    <property type="protein sequence ID" value="EGO51470.1"/>
    <property type="molecule type" value="Genomic_DNA"/>
</dbReference>
<evidence type="ECO:0000313" key="3">
    <source>
        <dbReference type="Proteomes" id="UP000008065"/>
    </source>
</evidence>
<dbReference type="PANTHER" id="PTHR35605">
    <property type="entry name" value="ECP2 EFFECTOR PROTEIN DOMAIN-CONTAINING PROTEIN-RELATED"/>
    <property type="match status" value="1"/>
</dbReference>
<dbReference type="GeneID" id="20822120"/>